<evidence type="ECO:0000259" key="3">
    <source>
        <dbReference type="PROSITE" id="PS51371"/>
    </source>
</evidence>
<feature type="domain" description="CBS" evidence="3">
    <location>
        <begin position="83"/>
        <end position="142"/>
    </location>
</feature>
<dbReference type="InterPro" id="IPR051257">
    <property type="entry name" value="Diverse_CBS-Domain"/>
</dbReference>
<dbReference type="SUPFAM" id="SSF54631">
    <property type="entry name" value="CBS-domain pair"/>
    <property type="match status" value="1"/>
</dbReference>
<dbReference type="PANTHER" id="PTHR43080:SF2">
    <property type="entry name" value="CBS DOMAIN-CONTAINING PROTEIN"/>
    <property type="match status" value="1"/>
</dbReference>
<evidence type="ECO:0000256" key="1">
    <source>
        <dbReference type="ARBA" id="ARBA00023122"/>
    </source>
</evidence>
<accession>A0ABD5VYX6</accession>
<keyword evidence="1 2" id="KW-0129">CBS domain</keyword>
<name>A0ABD5VYX6_9EURY</name>
<dbReference type="Proteomes" id="UP001596445">
    <property type="component" value="Unassembled WGS sequence"/>
</dbReference>
<evidence type="ECO:0000313" key="4">
    <source>
        <dbReference type="EMBL" id="MFC7057093.1"/>
    </source>
</evidence>
<gene>
    <name evidence="4" type="ORF">ACFQQG_01540</name>
</gene>
<evidence type="ECO:0000256" key="2">
    <source>
        <dbReference type="PROSITE-ProRule" id="PRU00703"/>
    </source>
</evidence>
<sequence>MTEREIPSIRDVCVGNVMTEAVETIGADRTASSAANRLFESDIGSLLVGVESGTPDGIITESDFVELAATEQEPTTVTVADCMSAPVVTASTDETLGDVATLMTEENIKKVPVFDETEGAVAGMVTTTDIATYLPVGEYHPER</sequence>
<dbReference type="AlphaFoldDB" id="A0ABD5VYX6"/>
<dbReference type="PROSITE" id="PS51371">
    <property type="entry name" value="CBS"/>
    <property type="match status" value="2"/>
</dbReference>
<keyword evidence="5" id="KW-1185">Reference proteome</keyword>
<dbReference type="Gene3D" id="3.10.580.10">
    <property type="entry name" value="CBS-domain"/>
    <property type="match status" value="1"/>
</dbReference>
<evidence type="ECO:0000313" key="5">
    <source>
        <dbReference type="Proteomes" id="UP001596445"/>
    </source>
</evidence>
<organism evidence="4 5">
    <name type="scientific">Halovenus salina</name>
    <dbReference type="NCBI Taxonomy" id="1510225"/>
    <lineage>
        <taxon>Archaea</taxon>
        <taxon>Methanobacteriati</taxon>
        <taxon>Methanobacteriota</taxon>
        <taxon>Stenosarchaea group</taxon>
        <taxon>Halobacteria</taxon>
        <taxon>Halobacteriales</taxon>
        <taxon>Haloarculaceae</taxon>
        <taxon>Halovenus</taxon>
    </lineage>
</organism>
<dbReference type="SMART" id="SM00116">
    <property type="entry name" value="CBS"/>
    <property type="match status" value="2"/>
</dbReference>
<proteinExistence type="predicted"/>
<reference evidence="4 5" key="1">
    <citation type="journal article" date="2019" name="Int. J. Syst. Evol. Microbiol.">
        <title>The Global Catalogue of Microorganisms (GCM) 10K type strain sequencing project: providing services to taxonomists for standard genome sequencing and annotation.</title>
        <authorList>
            <consortium name="The Broad Institute Genomics Platform"/>
            <consortium name="The Broad Institute Genome Sequencing Center for Infectious Disease"/>
            <person name="Wu L."/>
            <person name="Ma J."/>
        </authorList>
    </citation>
    <scope>NUCLEOTIDE SEQUENCE [LARGE SCALE GENOMIC DNA]</scope>
    <source>
        <strain evidence="4 5">JCM 30072</strain>
    </source>
</reference>
<dbReference type="InterPro" id="IPR000644">
    <property type="entry name" value="CBS_dom"/>
</dbReference>
<dbReference type="EMBL" id="JBHSZI010000001">
    <property type="protein sequence ID" value="MFC7057093.1"/>
    <property type="molecule type" value="Genomic_DNA"/>
</dbReference>
<feature type="domain" description="CBS" evidence="3">
    <location>
        <begin position="18"/>
        <end position="75"/>
    </location>
</feature>
<dbReference type="PANTHER" id="PTHR43080">
    <property type="entry name" value="CBS DOMAIN-CONTAINING PROTEIN CBSX3, MITOCHONDRIAL"/>
    <property type="match status" value="1"/>
</dbReference>
<dbReference type="RefSeq" id="WP_267162822.1">
    <property type="nucleotide sequence ID" value="NZ_CP112972.1"/>
</dbReference>
<dbReference type="InterPro" id="IPR046342">
    <property type="entry name" value="CBS_dom_sf"/>
</dbReference>
<dbReference type="GeneID" id="76628913"/>
<comment type="caution">
    <text evidence="4">The sequence shown here is derived from an EMBL/GenBank/DDBJ whole genome shotgun (WGS) entry which is preliminary data.</text>
</comment>
<dbReference type="Pfam" id="PF00571">
    <property type="entry name" value="CBS"/>
    <property type="match status" value="2"/>
</dbReference>
<protein>
    <submittedName>
        <fullName evidence="4">Cyclic nucleotide-binding/CBS domain-containing protein</fullName>
    </submittedName>
</protein>